<feature type="region of interest" description="Disordered" evidence="1">
    <location>
        <begin position="54"/>
        <end position="74"/>
    </location>
</feature>
<dbReference type="EMBL" id="PYBW01000332">
    <property type="protein sequence ID" value="PYC61898.1"/>
    <property type="molecule type" value="Genomic_DNA"/>
</dbReference>
<evidence type="ECO:0000313" key="3">
    <source>
        <dbReference type="Proteomes" id="UP000248039"/>
    </source>
</evidence>
<gene>
    <name evidence="2" type="ORF">C7C46_33595</name>
</gene>
<proteinExistence type="predicted"/>
<name>A0A2V4MRZ6_9ACTN</name>
<sequence>ETLMGTLSGGDADAWTHAELEEHLETAGRELLRQLLQDHLDLRAVREENLVCSGAGPVVRGPEGRGGARGGEGA</sequence>
<feature type="non-terminal residue" evidence="2">
    <location>
        <position position="74"/>
    </location>
</feature>
<reference evidence="2 3" key="1">
    <citation type="submission" date="2018-03" db="EMBL/GenBank/DDBJ databases">
        <title>Bioinformatic expansion and discovery of thiopeptide antibiotics.</title>
        <authorList>
            <person name="Schwalen C.J."/>
            <person name="Hudson G.A."/>
            <person name="Mitchell D.A."/>
        </authorList>
    </citation>
    <scope>NUCLEOTIDE SEQUENCE [LARGE SCALE GENOMIC DNA]</scope>
    <source>
        <strain evidence="2 3">ATCC 21389</strain>
    </source>
</reference>
<organism evidence="2 3">
    <name type="scientific">Streptomyces tateyamensis</name>
    <dbReference type="NCBI Taxonomy" id="565073"/>
    <lineage>
        <taxon>Bacteria</taxon>
        <taxon>Bacillati</taxon>
        <taxon>Actinomycetota</taxon>
        <taxon>Actinomycetes</taxon>
        <taxon>Kitasatosporales</taxon>
        <taxon>Streptomycetaceae</taxon>
        <taxon>Streptomyces</taxon>
    </lineage>
</organism>
<keyword evidence="3" id="KW-1185">Reference proteome</keyword>
<protein>
    <submittedName>
        <fullName evidence="2">Uncharacterized protein</fullName>
    </submittedName>
</protein>
<dbReference type="Proteomes" id="UP000248039">
    <property type="component" value="Unassembled WGS sequence"/>
</dbReference>
<feature type="non-terminal residue" evidence="2">
    <location>
        <position position="1"/>
    </location>
</feature>
<evidence type="ECO:0000313" key="2">
    <source>
        <dbReference type="EMBL" id="PYC61898.1"/>
    </source>
</evidence>
<dbReference type="AlphaFoldDB" id="A0A2V4MRZ6"/>
<evidence type="ECO:0000256" key="1">
    <source>
        <dbReference type="SAM" id="MobiDB-lite"/>
    </source>
</evidence>
<comment type="caution">
    <text evidence="2">The sequence shown here is derived from an EMBL/GenBank/DDBJ whole genome shotgun (WGS) entry which is preliminary data.</text>
</comment>
<feature type="compositionally biased region" description="Gly residues" evidence="1">
    <location>
        <begin position="64"/>
        <end position="74"/>
    </location>
</feature>
<accession>A0A2V4MRZ6</accession>